<dbReference type="InterPro" id="IPR015943">
    <property type="entry name" value="WD40/YVTN_repeat-like_dom_sf"/>
</dbReference>
<dbReference type="GO" id="GO:0006886">
    <property type="term" value="P:intracellular protein transport"/>
    <property type="evidence" value="ECO:0007669"/>
    <property type="project" value="TreeGrafter"/>
</dbReference>
<dbReference type="SMART" id="SM00320">
    <property type="entry name" value="WD40"/>
    <property type="match status" value="2"/>
</dbReference>
<dbReference type="PROSITE" id="PS50294">
    <property type="entry name" value="WD_REPEATS_REGION"/>
    <property type="match status" value="2"/>
</dbReference>
<dbReference type="GO" id="GO:0006888">
    <property type="term" value="P:endoplasmic reticulum to Golgi vesicle-mediated transport"/>
    <property type="evidence" value="ECO:0007669"/>
    <property type="project" value="TreeGrafter"/>
</dbReference>
<dbReference type="Gene3D" id="2.130.10.10">
    <property type="entry name" value="YVTN repeat-like/Quinoprotein amine dehydrogenase"/>
    <property type="match status" value="1"/>
</dbReference>
<reference evidence="5" key="1">
    <citation type="journal article" date="2013" name="Nature">
        <title>Draft genome of the wheat A-genome progenitor Triticum urartu.</title>
        <authorList>
            <person name="Ling H.Q."/>
            <person name="Zhao S."/>
            <person name="Liu D."/>
            <person name="Wang J."/>
            <person name="Sun H."/>
            <person name="Zhang C."/>
            <person name="Fan H."/>
            <person name="Li D."/>
            <person name="Dong L."/>
            <person name="Tao Y."/>
            <person name="Gao C."/>
            <person name="Wu H."/>
            <person name="Li Y."/>
            <person name="Cui Y."/>
            <person name="Guo X."/>
            <person name="Zheng S."/>
            <person name="Wang B."/>
            <person name="Yu K."/>
            <person name="Liang Q."/>
            <person name="Yang W."/>
            <person name="Lou X."/>
            <person name="Chen J."/>
            <person name="Feng M."/>
            <person name="Jian J."/>
            <person name="Zhang X."/>
            <person name="Luo G."/>
            <person name="Jiang Y."/>
            <person name="Liu J."/>
            <person name="Wang Z."/>
            <person name="Sha Y."/>
            <person name="Zhang B."/>
            <person name="Wu H."/>
            <person name="Tang D."/>
            <person name="Shen Q."/>
            <person name="Xue P."/>
            <person name="Zou S."/>
            <person name="Wang X."/>
            <person name="Liu X."/>
            <person name="Wang F."/>
            <person name="Yang Y."/>
            <person name="An X."/>
            <person name="Dong Z."/>
            <person name="Zhang K."/>
            <person name="Zhang X."/>
            <person name="Luo M.C."/>
            <person name="Dvorak J."/>
            <person name="Tong Y."/>
            <person name="Wang J."/>
            <person name="Yang H."/>
            <person name="Li Z."/>
            <person name="Wang D."/>
            <person name="Zhang A."/>
            <person name="Wang J."/>
        </authorList>
    </citation>
    <scope>NUCLEOTIDE SEQUENCE</scope>
    <source>
        <strain evidence="5">cv. G1812</strain>
    </source>
</reference>
<sequence>MTMKRVKEFKAHGDDVTSFAVHPTQPFVLSASKDKLIKLWDYEKGWVCIRTFTGHSSWVNQVKFNPHDANTFASVSFDRTMKVN</sequence>
<dbReference type="GO" id="GO:0006890">
    <property type="term" value="P:retrograde vesicle-mediated transport, Golgi to endoplasmic reticulum"/>
    <property type="evidence" value="ECO:0007669"/>
    <property type="project" value="TreeGrafter"/>
</dbReference>
<evidence type="ECO:0000313" key="5">
    <source>
        <dbReference type="Proteomes" id="UP000015106"/>
    </source>
</evidence>
<protein>
    <submittedName>
        <fullName evidence="4">Uncharacterized protein</fullName>
    </submittedName>
</protein>
<name>A0A8R7PLV3_TRIUA</name>
<evidence type="ECO:0000313" key="4">
    <source>
        <dbReference type="EnsemblPlants" id="TuG1812G0300000084.01.T01.cds420519"/>
    </source>
</evidence>
<dbReference type="GO" id="GO:0030126">
    <property type="term" value="C:COPI vesicle coat"/>
    <property type="evidence" value="ECO:0007669"/>
    <property type="project" value="TreeGrafter"/>
</dbReference>
<dbReference type="EnsemblPlants" id="TuG1812G0300000084.01.T01">
    <property type="protein sequence ID" value="TuG1812G0300000084.01.T01.cds420519"/>
    <property type="gene ID" value="TuG1812G0300000084.01"/>
</dbReference>
<dbReference type="Gramene" id="TuG1812G0300000084.01.T01">
    <property type="protein sequence ID" value="TuG1812G0300000084.01.T01.cds420519"/>
    <property type="gene ID" value="TuG1812G0300000084.01"/>
</dbReference>
<dbReference type="GO" id="GO:0006891">
    <property type="term" value="P:intra-Golgi vesicle-mediated transport"/>
    <property type="evidence" value="ECO:0007669"/>
    <property type="project" value="TreeGrafter"/>
</dbReference>
<dbReference type="InterPro" id="IPR001680">
    <property type="entry name" value="WD40_rpt"/>
</dbReference>
<evidence type="ECO:0000256" key="3">
    <source>
        <dbReference type="PROSITE-ProRule" id="PRU00221"/>
    </source>
</evidence>
<proteinExistence type="predicted"/>
<dbReference type="SUPFAM" id="SSF50978">
    <property type="entry name" value="WD40 repeat-like"/>
    <property type="match status" value="1"/>
</dbReference>
<accession>A0A8R7PLV3</accession>
<dbReference type="PANTHER" id="PTHR19876:SF68">
    <property type="entry name" value="COATOMER SUBUNIT BETA'-2"/>
    <property type="match status" value="1"/>
</dbReference>
<dbReference type="PROSITE" id="PS50082">
    <property type="entry name" value="WD_REPEATS_2"/>
    <property type="match status" value="2"/>
</dbReference>
<organism evidence="4 5">
    <name type="scientific">Triticum urartu</name>
    <name type="common">Red wild einkorn</name>
    <name type="synonym">Crithodium urartu</name>
    <dbReference type="NCBI Taxonomy" id="4572"/>
    <lineage>
        <taxon>Eukaryota</taxon>
        <taxon>Viridiplantae</taxon>
        <taxon>Streptophyta</taxon>
        <taxon>Embryophyta</taxon>
        <taxon>Tracheophyta</taxon>
        <taxon>Spermatophyta</taxon>
        <taxon>Magnoliopsida</taxon>
        <taxon>Liliopsida</taxon>
        <taxon>Poales</taxon>
        <taxon>Poaceae</taxon>
        <taxon>BOP clade</taxon>
        <taxon>Pooideae</taxon>
        <taxon>Triticodae</taxon>
        <taxon>Triticeae</taxon>
        <taxon>Triticinae</taxon>
        <taxon>Triticum</taxon>
    </lineage>
</organism>
<dbReference type="InterPro" id="IPR036322">
    <property type="entry name" value="WD40_repeat_dom_sf"/>
</dbReference>
<dbReference type="AlphaFoldDB" id="A0A8R7PLV3"/>
<evidence type="ECO:0000256" key="1">
    <source>
        <dbReference type="ARBA" id="ARBA00022574"/>
    </source>
</evidence>
<evidence type="ECO:0000256" key="2">
    <source>
        <dbReference type="ARBA" id="ARBA00022737"/>
    </source>
</evidence>
<feature type="repeat" description="WD" evidence="3">
    <location>
        <begin position="9"/>
        <end position="45"/>
    </location>
</feature>
<dbReference type="Proteomes" id="UP000015106">
    <property type="component" value="Chromosome 3"/>
</dbReference>
<dbReference type="Pfam" id="PF00400">
    <property type="entry name" value="WD40"/>
    <property type="match status" value="2"/>
</dbReference>
<feature type="repeat" description="WD" evidence="3">
    <location>
        <begin position="52"/>
        <end position="84"/>
    </location>
</feature>
<reference evidence="4" key="2">
    <citation type="submission" date="2018-03" db="EMBL/GenBank/DDBJ databases">
        <title>The Triticum urartu genome reveals the dynamic nature of wheat genome evolution.</title>
        <authorList>
            <person name="Ling H."/>
            <person name="Ma B."/>
            <person name="Shi X."/>
            <person name="Liu H."/>
            <person name="Dong L."/>
            <person name="Sun H."/>
            <person name="Cao Y."/>
            <person name="Gao Q."/>
            <person name="Zheng S."/>
            <person name="Li Y."/>
            <person name="Yu Y."/>
            <person name="Du H."/>
            <person name="Qi M."/>
            <person name="Li Y."/>
            <person name="Yu H."/>
            <person name="Cui Y."/>
            <person name="Wang N."/>
            <person name="Chen C."/>
            <person name="Wu H."/>
            <person name="Zhao Y."/>
            <person name="Zhang J."/>
            <person name="Li Y."/>
            <person name="Zhou W."/>
            <person name="Zhang B."/>
            <person name="Hu W."/>
            <person name="Eijk M."/>
            <person name="Tang J."/>
            <person name="Witsenboer H."/>
            <person name="Zhao S."/>
            <person name="Li Z."/>
            <person name="Zhang A."/>
            <person name="Wang D."/>
            <person name="Liang C."/>
        </authorList>
    </citation>
    <scope>NUCLEOTIDE SEQUENCE [LARGE SCALE GENOMIC DNA]</scope>
    <source>
        <strain evidence="4">cv. G1812</strain>
    </source>
</reference>
<reference evidence="4" key="3">
    <citation type="submission" date="2022-06" db="UniProtKB">
        <authorList>
            <consortium name="EnsemblPlants"/>
        </authorList>
    </citation>
    <scope>IDENTIFICATION</scope>
</reference>
<keyword evidence="1 3" id="KW-0853">WD repeat</keyword>
<dbReference type="InterPro" id="IPR050844">
    <property type="entry name" value="Coatomer_complex_subunit"/>
</dbReference>
<keyword evidence="2" id="KW-0677">Repeat</keyword>
<dbReference type="PANTHER" id="PTHR19876">
    <property type="entry name" value="COATOMER"/>
    <property type="match status" value="1"/>
</dbReference>
<keyword evidence="5" id="KW-1185">Reference proteome</keyword>